<keyword evidence="3" id="KW-1185">Reference proteome</keyword>
<accession>A0A8J6HPE9</accession>
<evidence type="ECO:0000313" key="3">
    <source>
        <dbReference type="Proteomes" id="UP000719412"/>
    </source>
</evidence>
<name>A0A8J6HPE9_TENMO</name>
<feature type="signal peptide" evidence="1">
    <location>
        <begin position="1"/>
        <end position="26"/>
    </location>
</feature>
<gene>
    <name evidence="2" type="ORF">GEV33_003715</name>
</gene>
<feature type="chain" id="PRO_5035145260" evidence="1">
    <location>
        <begin position="27"/>
        <end position="174"/>
    </location>
</feature>
<dbReference type="AlphaFoldDB" id="A0A8J6HPE9"/>
<dbReference type="EMBL" id="JABDTM020015664">
    <property type="protein sequence ID" value="KAH0819076.1"/>
    <property type="molecule type" value="Genomic_DNA"/>
</dbReference>
<reference evidence="2" key="1">
    <citation type="journal article" date="2020" name="J Insects Food Feed">
        <title>The yellow mealworm (Tenebrio molitor) genome: a resource for the emerging insects as food and feed industry.</title>
        <authorList>
            <person name="Eriksson T."/>
            <person name="Andere A."/>
            <person name="Kelstrup H."/>
            <person name="Emery V."/>
            <person name="Picard C."/>
        </authorList>
    </citation>
    <scope>NUCLEOTIDE SEQUENCE</scope>
    <source>
        <strain evidence="2">Stoneville</strain>
        <tissue evidence="2">Whole head</tissue>
    </source>
</reference>
<evidence type="ECO:0000256" key="1">
    <source>
        <dbReference type="SAM" id="SignalP"/>
    </source>
</evidence>
<reference evidence="2" key="2">
    <citation type="submission" date="2021-08" db="EMBL/GenBank/DDBJ databases">
        <authorList>
            <person name="Eriksson T."/>
        </authorList>
    </citation>
    <scope>NUCLEOTIDE SEQUENCE</scope>
    <source>
        <strain evidence="2">Stoneville</strain>
        <tissue evidence="2">Whole head</tissue>
    </source>
</reference>
<protein>
    <submittedName>
        <fullName evidence="2">Uncharacterized protein</fullName>
    </submittedName>
</protein>
<proteinExistence type="predicted"/>
<dbReference type="Proteomes" id="UP000719412">
    <property type="component" value="Unassembled WGS sequence"/>
</dbReference>
<keyword evidence="1" id="KW-0732">Signal</keyword>
<comment type="caution">
    <text evidence="2">The sequence shown here is derived from an EMBL/GenBank/DDBJ whole genome shotgun (WGS) entry which is preliminary data.</text>
</comment>
<organism evidence="2 3">
    <name type="scientific">Tenebrio molitor</name>
    <name type="common">Yellow mealworm beetle</name>
    <dbReference type="NCBI Taxonomy" id="7067"/>
    <lineage>
        <taxon>Eukaryota</taxon>
        <taxon>Metazoa</taxon>
        <taxon>Ecdysozoa</taxon>
        <taxon>Arthropoda</taxon>
        <taxon>Hexapoda</taxon>
        <taxon>Insecta</taxon>
        <taxon>Pterygota</taxon>
        <taxon>Neoptera</taxon>
        <taxon>Endopterygota</taxon>
        <taxon>Coleoptera</taxon>
        <taxon>Polyphaga</taxon>
        <taxon>Cucujiformia</taxon>
        <taxon>Tenebrionidae</taxon>
        <taxon>Tenebrio</taxon>
    </lineage>
</organism>
<sequence length="174" mass="18967">MASSNLSTYAFLLWFIWFHVLPPMRAQLMWTPIYVGGNSQIDLWTQEAKGCPCPWNRTDHQCACCVADGGCHCGKSSPNRCSQCGLEQHCNHMCNVTIISSELMARSGKSFGQIKSPSLEGPDACCCVGGFLQLASGTEPQYSPGDNQICGSNERYAPPVVFFADDGLATLLFQ</sequence>
<evidence type="ECO:0000313" key="2">
    <source>
        <dbReference type="EMBL" id="KAH0819076.1"/>
    </source>
</evidence>